<reference evidence="10" key="1">
    <citation type="journal article" date="2020" name="G3 (Bethesda)">
        <title>High-Quality Assemblies for Three Invasive Social Wasps from the &lt;i&gt;Vespula&lt;/i&gt; Genus.</title>
        <authorList>
            <person name="Harrop T.W.R."/>
            <person name="Guhlin J."/>
            <person name="McLaughlin G.M."/>
            <person name="Permina E."/>
            <person name="Stockwell P."/>
            <person name="Gilligan J."/>
            <person name="Le Lec M.F."/>
            <person name="Gruber M.A.M."/>
            <person name="Quinn O."/>
            <person name="Lovegrove M."/>
            <person name="Duncan E.J."/>
            <person name="Remnant E.J."/>
            <person name="Van Eeckhoven J."/>
            <person name="Graham B."/>
            <person name="Knapp R.A."/>
            <person name="Langford K.W."/>
            <person name="Kronenberg Z."/>
            <person name="Press M.O."/>
            <person name="Eacker S.M."/>
            <person name="Wilson-Rankin E.E."/>
            <person name="Purcell J."/>
            <person name="Lester P.J."/>
            <person name="Dearden P.K."/>
        </authorList>
    </citation>
    <scope>NUCLEOTIDE SEQUENCE</scope>
    <source>
        <strain evidence="10">Marl-1</strain>
    </source>
</reference>
<comment type="cofactor">
    <cofactor evidence="8">
        <name>Mg(2+)</name>
        <dbReference type="ChEBI" id="CHEBI:18420"/>
    </cofactor>
    <cofactor evidence="8">
        <name>Mn(2+)</name>
        <dbReference type="ChEBI" id="CHEBI:29035"/>
    </cofactor>
</comment>
<comment type="subcellular location">
    <subcellularLocation>
        <location evidence="8">Nucleus</location>
    </subcellularLocation>
</comment>
<keyword evidence="11" id="KW-1185">Reference proteome</keyword>
<evidence type="ECO:0000256" key="5">
    <source>
        <dbReference type="ARBA" id="ARBA00022801"/>
    </source>
</evidence>
<dbReference type="Pfam" id="PF21170">
    <property type="entry name" value="FAN1_TPR"/>
    <property type="match status" value="1"/>
</dbReference>
<dbReference type="Gene3D" id="3.40.1350.10">
    <property type="match status" value="1"/>
</dbReference>
<comment type="caution">
    <text evidence="10">The sequence shown here is derived from an EMBL/GenBank/DDBJ whole genome shotgun (WGS) entry which is preliminary data.</text>
</comment>
<dbReference type="InterPro" id="IPR033315">
    <property type="entry name" value="Fan1-like"/>
</dbReference>
<dbReference type="CDD" id="cd22326">
    <property type="entry name" value="FAN1-like"/>
    <property type="match status" value="1"/>
</dbReference>
<protein>
    <recommendedName>
        <fullName evidence="8">Fanconi-associated nuclease</fullName>
        <ecNumber evidence="8">3.1.4.1</ecNumber>
    </recommendedName>
</protein>
<evidence type="ECO:0000256" key="6">
    <source>
        <dbReference type="ARBA" id="ARBA00022842"/>
    </source>
</evidence>
<keyword evidence="8" id="KW-0227">DNA damage</keyword>
<evidence type="ECO:0000256" key="7">
    <source>
        <dbReference type="ARBA" id="ARBA00023211"/>
    </source>
</evidence>
<gene>
    <name evidence="10" type="ORF">HZH66_000404</name>
</gene>
<dbReference type="GO" id="GO:0004528">
    <property type="term" value="F:phosphodiesterase I activity"/>
    <property type="evidence" value="ECO:0007669"/>
    <property type="project" value="UniProtKB-EC"/>
</dbReference>
<dbReference type="PANTHER" id="PTHR15749">
    <property type="entry name" value="FANCONI-ASSOCIATED NUCLEASE 1"/>
    <property type="match status" value="1"/>
</dbReference>
<comment type="similarity">
    <text evidence="2 8">Belongs to the FAN1 family.</text>
</comment>
<dbReference type="EMBL" id="JACSEA010000001">
    <property type="protein sequence ID" value="KAF7411508.1"/>
    <property type="molecule type" value="Genomic_DNA"/>
</dbReference>
<dbReference type="GO" id="GO:0005634">
    <property type="term" value="C:nucleus"/>
    <property type="evidence" value="ECO:0007669"/>
    <property type="project" value="UniProtKB-SubCell"/>
</dbReference>
<organism evidence="10 11">
    <name type="scientific">Vespula vulgaris</name>
    <name type="common">Yellow jacket</name>
    <name type="synonym">Wasp</name>
    <dbReference type="NCBI Taxonomy" id="7454"/>
    <lineage>
        <taxon>Eukaryota</taxon>
        <taxon>Metazoa</taxon>
        <taxon>Ecdysozoa</taxon>
        <taxon>Arthropoda</taxon>
        <taxon>Hexapoda</taxon>
        <taxon>Insecta</taxon>
        <taxon>Pterygota</taxon>
        <taxon>Neoptera</taxon>
        <taxon>Endopterygota</taxon>
        <taxon>Hymenoptera</taxon>
        <taxon>Apocrita</taxon>
        <taxon>Aculeata</taxon>
        <taxon>Vespoidea</taxon>
        <taxon>Vespidae</taxon>
        <taxon>Vespinae</taxon>
        <taxon>Vespula</taxon>
    </lineage>
</organism>
<evidence type="ECO:0000313" key="11">
    <source>
        <dbReference type="Proteomes" id="UP000614350"/>
    </source>
</evidence>
<dbReference type="Pfam" id="PF08774">
    <property type="entry name" value="VRR_NUC"/>
    <property type="match status" value="1"/>
</dbReference>
<keyword evidence="5 8" id="KW-0378">Hydrolase</keyword>
<dbReference type="InterPro" id="IPR049132">
    <property type="entry name" value="FAN1-like_euk"/>
</dbReference>
<sequence length="976" mass="113124">MSIQTSLDQFFKQKLKNTRKVKSQNLVGLKELKRLKKQSKNVKSHVRSRKNNERKHFSSINTSSFYTNKSIDNTQIADTGTHFMVGMNTAYVSEDLLDNKTDISSDCSIIYEKICTSNNKISPDKKEATEYENQIIKDSEKTCINSQLQSFKEQVSSNHNDNELIMPFKSLEEESNRRLFIEDSKILDIEHKHISKGKYSISSVHNSPVKSVLNSPKQRNLTFIPKKSSTKEVVSYNSKIPKNSTLYFRQIVDKELTHIAIENMNLVKEGVIVANNFDLQKIYASNSFTFKYNRVDTRTSEKYEYNDVIIPTETYAALLFMIVVNVFSNPINCGYFDKDETDFIFSMFTLSVQAQMLFARILKRKYSWHRVTHLKYKNLADDLMPIYKELVSKSFFTSDIESEEISTSFTMLQADEIRTICKDFKLNYNNKEKSIKKLLDIAAKKPLFPGMKSSGDRLKSLVSNKLGYCIRLNQKAKDTFDKVLTLLIPNQDPQETLSDTYNKLIQIDLKKMFFPTFSDKRYPIFSNKNQLLRYIEAKHKLTGILNAIEKKQWETVKEIGKLAYDQWLIIMENECTSLEDYVLPSHISHFMPGRLWLKILSKSIDAFKKVKETLPFAIEILHKLINQNLYMQRKKEAWYAELALIEMYHNRNLEASAKITLESLKIENLSEVGTAELLERAKKLVKRKTGISNTTLTNIKITLKFMESNFTSSILNTTVEATLMKGNFGTSNIKSKWCIGNSTDDKSYGSVENVALNFYYNQGFNCGIHCEGALPVTLFFALFWEELFNIDIPGTFVTLYQTAPLDLFTKDFYKNRKETIDMRLKLLRSFDLETFCSLVENNFISNSHFESMMHVKMFTSNNIKEIVYCLGIENVIKICERLIHNYSLWKAGFPDLIVWNSNNKSCKIIEVKGPGDKLSVKQTLWLQYLYQMGVNVEVCLVKGKSFLYSYNLFIFSICKLEINYIVKFMAPMLPLR</sequence>
<keyword evidence="3 8" id="KW-0540">Nuclease</keyword>
<dbReference type="GO" id="GO:0046872">
    <property type="term" value="F:metal ion binding"/>
    <property type="evidence" value="ECO:0007669"/>
    <property type="project" value="UniProtKB-KW"/>
</dbReference>
<accession>A0A834KR84</accession>
<keyword evidence="8" id="KW-0539">Nucleus</keyword>
<dbReference type="AlphaFoldDB" id="A0A834KR84"/>
<dbReference type="InterPro" id="IPR049126">
    <property type="entry name" value="FAN1-like_TPR"/>
</dbReference>
<evidence type="ECO:0000256" key="1">
    <source>
        <dbReference type="ARBA" id="ARBA00000983"/>
    </source>
</evidence>
<dbReference type="GO" id="GO:0008409">
    <property type="term" value="F:5'-3' exonuclease activity"/>
    <property type="evidence" value="ECO:0007669"/>
    <property type="project" value="TreeGrafter"/>
</dbReference>
<dbReference type="InterPro" id="IPR011856">
    <property type="entry name" value="tRNA_endonuc-like_dom_sf"/>
</dbReference>
<evidence type="ECO:0000256" key="2">
    <source>
        <dbReference type="ARBA" id="ARBA00005533"/>
    </source>
</evidence>
<dbReference type="InterPro" id="IPR014883">
    <property type="entry name" value="VRR_NUC"/>
</dbReference>
<comment type="function">
    <text evidence="8">Nuclease required for the repair of DNA interstrand cross-links (ICL). Acts as a 5'-3' exonuclease that anchors at a cut end of DNA and cleaves DNA successively at every third nucleotide, allowing to excise an ICL from one strand through flanking incisions.</text>
</comment>
<dbReference type="GO" id="GO:0036297">
    <property type="term" value="P:interstrand cross-link repair"/>
    <property type="evidence" value="ECO:0007669"/>
    <property type="project" value="InterPro"/>
</dbReference>
<evidence type="ECO:0000256" key="8">
    <source>
        <dbReference type="RuleBase" id="RU365033"/>
    </source>
</evidence>
<dbReference type="PANTHER" id="PTHR15749:SF4">
    <property type="entry name" value="FANCONI-ASSOCIATED NUCLEASE 1"/>
    <property type="match status" value="1"/>
</dbReference>
<keyword evidence="7 8" id="KW-0464">Manganese</keyword>
<dbReference type="GO" id="GO:0070336">
    <property type="term" value="F:flap-structured DNA binding"/>
    <property type="evidence" value="ECO:0007669"/>
    <property type="project" value="TreeGrafter"/>
</dbReference>
<keyword evidence="8" id="KW-0234">DNA repair</keyword>
<keyword evidence="4 8" id="KW-0479">Metal-binding</keyword>
<dbReference type="Proteomes" id="UP000614350">
    <property type="component" value="Unassembled WGS sequence"/>
</dbReference>
<dbReference type="SMART" id="SM00990">
    <property type="entry name" value="VRR_NUC"/>
    <property type="match status" value="1"/>
</dbReference>
<name>A0A834KR84_VESVU</name>
<evidence type="ECO:0000259" key="9">
    <source>
        <dbReference type="SMART" id="SM00990"/>
    </source>
</evidence>
<comment type="catalytic activity">
    <reaction evidence="1 8">
        <text>Hydrolytically removes 5'-nucleotides successively from the 3'-hydroxy termini of 3'-hydroxy-terminated oligonucleotides.</text>
        <dbReference type="EC" id="3.1.4.1"/>
    </reaction>
</comment>
<keyword evidence="6 8" id="KW-0460">Magnesium</keyword>
<evidence type="ECO:0000313" key="10">
    <source>
        <dbReference type="EMBL" id="KAF7411508.1"/>
    </source>
</evidence>
<evidence type="ECO:0000256" key="3">
    <source>
        <dbReference type="ARBA" id="ARBA00022722"/>
    </source>
</evidence>
<proteinExistence type="inferred from homology"/>
<dbReference type="EC" id="3.1.4.1" evidence="8"/>
<feature type="domain" description="VRR-NUC" evidence="9">
    <location>
        <begin position="853"/>
        <end position="943"/>
    </location>
</feature>
<evidence type="ECO:0000256" key="4">
    <source>
        <dbReference type="ARBA" id="ARBA00022723"/>
    </source>
</evidence>
<dbReference type="GO" id="GO:0017108">
    <property type="term" value="F:5'-flap endonuclease activity"/>
    <property type="evidence" value="ECO:0007669"/>
    <property type="project" value="TreeGrafter"/>
</dbReference>